<feature type="domain" description="FAD-binding PCMH-type" evidence="6">
    <location>
        <begin position="37"/>
        <end position="267"/>
    </location>
</feature>
<dbReference type="PROSITE" id="PS51387">
    <property type="entry name" value="FAD_PCMH"/>
    <property type="match status" value="1"/>
</dbReference>
<keyword evidence="5" id="KW-0560">Oxidoreductase</keyword>
<evidence type="ECO:0000256" key="1">
    <source>
        <dbReference type="ARBA" id="ARBA00001974"/>
    </source>
</evidence>
<keyword evidence="3" id="KW-0285">Flavoprotein</keyword>
<dbReference type="InterPro" id="IPR006094">
    <property type="entry name" value="Oxid_FAD_bind_N"/>
</dbReference>
<dbReference type="FunFam" id="3.30.70.2740:FF:000001">
    <property type="entry name" value="D-lactate dehydrogenase mitochondrial"/>
    <property type="match status" value="1"/>
</dbReference>
<comment type="similarity">
    <text evidence="2">Belongs to the FAD-binding oxidoreductase/transferase type 4 family.</text>
</comment>
<evidence type="ECO:0000313" key="8">
    <source>
        <dbReference type="Proteomes" id="UP000034595"/>
    </source>
</evidence>
<dbReference type="InterPro" id="IPR016169">
    <property type="entry name" value="FAD-bd_PCMH_sub2"/>
</dbReference>
<dbReference type="GO" id="GO:1903457">
    <property type="term" value="P:lactate catabolic process"/>
    <property type="evidence" value="ECO:0007669"/>
    <property type="project" value="TreeGrafter"/>
</dbReference>
<evidence type="ECO:0000313" key="7">
    <source>
        <dbReference type="EMBL" id="KKT82061.1"/>
    </source>
</evidence>
<dbReference type="SUPFAM" id="SSF55103">
    <property type="entry name" value="FAD-linked oxidases, C-terminal domain"/>
    <property type="match status" value="1"/>
</dbReference>
<dbReference type="Gene3D" id="3.30.70.2740">
    <property type="match status" value="1"/>
</dbReference>
<sequence length="551" mass="62036">MNNPITEIKDALRPHFKGELLEDDASCAACANDASIFEVTPLLVARPRDVDDIKNIVRFVSEHNKKNPALSITPRAAGTGMAGGALTPSIVLEVKNLNTIKEVTDTYAVTEPGVFYRDLERATLERNRIMPSYPASKQLCAVGGMVGTNASGEKTLNYGSTDRYVQKLKVVLADGNEYSFGPLTKNELDEKTKLTTFEGEVYRKMYDLIEKNYEIIKSAKPRVSKNCAGYSLWNVWDRTTFDLTKLFTGSEGTLGITTEITFKLVEPKPQTKLLVIFIRDLEKLPEVVGAVLNHKPETFESYDDNTLKFAIRFFPDIMRSLKARGFFKLAINFIPEFFMALTGGIPKLVLLAEFTGTEEGEVLARAETARRDISSLGLKTYIAVNKEDAEKYWTIRHESFNLLRHHGGKKRTAPFIEDIVVAPSHLPEFLPRLTKLLNEHKLVYTVAGHIGDGNLHIIPLMDLRKTAERDMILELSKKVFALVLEYGGSISGEHNDGLIRTPFLKQMYGEAIYKLFEETKNIFDPQHIFNPGKKVFGNSIEFVKEHIDKVY</sequence>
<dbReference type="InterPro" id="IPR004113">
    <property type="entry name" value="FAD-bd_oxidored_4_C"/>
</dbReference>
<evidence type="ECO:0000256" key="5">
    <source>
        <dbReference type="ARBA" id="ARBA00023002"/>
    </source>
</evidence>
<keyword evidence="4" id="KW-0274">FAD</keyword>
<organism evidence="7 8">
    <name type="scientific">Candidatus Azambacteria bacterium GW2011_GWA1_44_9</name>
    <dbReference type="NCBI Taxonomy" id="1618610"/>
    <lineage>
        <taxon>Bacteria</taxon>
        <taxon>Candidatus Azamiibacteriota</taxon>
    </lineage>
</organism>
<dbReference type="GO" id="GO:0004458">
    <property type="term" value="F:D-lactate dehydrogenase (cytochrome) activity"/>
    <property type="evidence" value="ECO:0007669"/>
    <property type="project" value="TreeGrafter"/>
</dbReference>
<name>A0A0G1KEA3_9BACT</name>
<dbReference type="Gene3D" id="1.10.45.10">
    <property type="entry name" value="Vanillyl-alcohol Oxidase, Chain A, domain 4"/>
    <property type="match status" value="1"/>
</dbReference>
<dbReference type="InterPro" id="IPR016166">
    <property type="entry name" value="FAD-bd_PCMH"/>
</dbReference>
<dbReference type="SUPFAM" id="SSF56176">
    <property type="entry name" value="FAD-binding/transporter-associated domain-like"/>
    <property type="match status" value="1"/>
</dbReference>
<reference evidence="7 8" key="1">
    <citation type="journal article" date="2015" name="Nature">
        <title>rRNA introns, odd ribosomes, and small enigmatic genomes across a large radiation of phyla.</title>
        <authorList>
            <person name="Brown C.T."/>
            <person name="Hug L.A."/>
            <person name="Thomas B.C."/>
            <person name="Sharon I."/>
            <person name="Castelle C.J."/>
            <person name="Singh A."/>
            <person name="Wilkins M.J."/>
            <person name="Williams K.H."/>
            <person name="Banfield J.F."/>
        </authorList>
    </citation>
    <scope>NUCLEOTIDE SEQUENCE [LARGE SCALE GENOMIC DNA]</scope>
</reference>
<dbReference type="GO" id="GO:0008720">
    <property type="term" value="F:D-lactate dehydrogenase (NAD+) activity"/>
    <property type="evidence" value="ECO:0007669"/>
    <property type="project" value="TreeGrafter"/>
</dbReference>
<dbReference type="InterPro" id="IPR016171">
    <property type="entry name" value="Vanillyl_alc_oxidase_C-sub2"/>
</dbReference>
<proteinExistence type="inferred from homology"/>
<accession>A0A0G1KEA3</accession>
<dbReference type="PANTHER" id="PTHR11748">
    <property type="entry name" value="D-LACTATE DEHYDROGENASE"/>
    <property type="match status" value="1"/>
</dbReference>
<evidence type="ECO:0000259" key="6">
    <source>
        <dbReference type="PROSITE" id="PS51387"/>
    </source>
</evidence>
<comment type="caution">
    <text evidence="7">The sequence shown here is derived from an EMBL/GenBank/DDBJ whole genome shotgun (WGS) entry which is preliminary data.</text>
</comment>
<dbReference type="InterPro" id="IPR036318">
    <property type="entry name" value="FAD-bd_PCMH-like_sf"/>
</dbReference>
<dbReference type="AlphaFoldDB" id="A0A0G1KEA3"/>
<evidence type="ECO:0000256" key="3">
    <source>
        <dbReference type="ARBA" id="ARBA00022630"/>
    </source>
</evidence>
<dbReference type="Gene3D" id="3.30.465.10">
    <property type="match status" value="2"/>
</dbReference>
<evidence type="ECO:0000256" key="2">
    <source>
        <dbReference type="ARBA" id="ARBA00008000"/>
    </source>
</evidence>
<gene>
    <name evidence="7" type="ORF">UW78_C0003G0021</name>
</gene>
<dbReference type="InterPro" id="IPR016164">
    <property type="entry name" value="FAD-linked_Oxase-like_C"/>
</dbReference>
<comment type="cofactor">
    <cofactor evidence="1">
        <name>FAD</name>
        <dbReference type="ChEBI" id="CHEBI:57692"/>
    </cofactor>
</comment>
<protein>
    <submittedName>
        <fullName evidence="7">Oxidoreductase</fullName>
    </submittedName>
</protein>
<dbReference type="Pfam" id="PF01565">
    <property type="entry name" value="FAD_binding_4"/>
    <property type="match status" value="1"/>
</dbReference>
<dbReference type="Proteomes" id="UP000034595">
    <property type="component" value="Unassembled WGS sequence"/>
</dbReference>
<dbReference type="Pfam" id="PF02913">
    <property type="entry name" value="FAD-oxidase_C"/>
    <property type="match status" value="1"/>
</dbReference>
<dbReference type="EMBL" id="LCJQ01000003">
    <property type="protein sequence ID" value="KKT82061.1"/>
    <property type="molecule type" value="Genomic_DNA"/>
</dbReference>
<dbReference type="GO" id="GO:0071949">
    <property type="term" value="F:FAD binding"/>
    <property type="evidence" value="ECO:0007669"/>
    <property type="project" value="InterPro"/>
</dbReference>
<dbReference type="PANTHER" id="PTHR11748:SF119">
    <property type="entry name" value="D-2-HYDROXYGLUTARATE DEHYDROGENASE"/>
    <property type="match status" value="1"/>
</dbReference>
<evidence type="ECO:0000256" key="4">
    <source>
        <dbReference type="ARBA" id="ARBA00022827"/>
    </source>
</evidence>